<reference evidence="1 2" key="1">
    <citation type="journal article" date="2019" name="PLoS Biol.">
        <title>Sex chromosomes control vertical transmission of feminizing Wolbachia symbionts in an isopod.</title>
        <authorList>
            <person name="Becking T."/>
            <person name="Chebbi M.A."/>
            <person name="Giraud I."/>
            <person name="Moumen B."/>
            <person name="Laverre T."/>
            <person name="Caubet Y."/>
            <person name="Peccoud J."/>
            <person name="Gilbert C."/>
            <person name="Cordaux R."/>
        </authorList>
    </citation>
    <scope>NUCLEOTIDE SEQUENCE [LARGE SCALE GENOMIC DNA]</scope>
    <source>
        <strain evidence="1">ANa2</strain>
        <tissue evidence="1">Whole body excluding digestive tract and cuticle</tissue>
    </source>
</reference>
<evidence type="ECO:0000313" key="2">
    <source>
        <dbReference type="Proteomes" id="UP000326759"/>
    </source>
</evidence>
<name>A0A5N5SR64_9CRUS</name>
<gene>
    <name evidence="1" type="ORF">Anas_07318</name>
</gene>
<keyword evidence="2" id="KW-1185">Reference proteome</keyword>
<sequence>MGAHSVDRGHLASVAWKILQVKQYSAWLLPILTPKRMKYIIMSDIMGWNESWVSYSGDGFFAFSK</sequence>
<dbReference type="AlphaFoldDB" id="A0A5N5SR64"/>
<proteinExistence type="predicted"/>
<evidence type="ECO:0000313" key="1">
    <source>
        <dbReference type="EMBL" id="KAB7496616.1"/>
    </source>
</evidence>
<protein>
    <submittedName>
        <fullName evidence="1">Uncharacterized protein</fullName>
    </submittedName>
</protein>
<comment type="caution">
    <text evidence="1">The sequence shown here is derived from an EMBL/GenBank/DDBJ whole genome shotgun (WGS) entry which is preliminary data.</text>
</comment>
<dbReference type="EMBL" id="SEYY01021197">
    <property type="protein sequence ID" value="KAB7496616.1"/>
    <property type="molecule type" value="Genomic_DNA"/>
</dbReference>
<accession>A0A5N5SR64</accession>
<dbReference type="Proteomes" id="UP000326759">
    <property type="component" value="Unassembled WGS sequence"/>
</dbReference>
<organism evidence="1 2">
    <name type="scientific">Armadillidium nasatum</name>
    <dbReference type="NCBI Taxonomy" id="96803"/>
    <lineage>
        <taxon>Eukaryota</taxon>
        <taxon>Metazoa</taxon>
        <taxon>Ecdysozoa</taxon>
        <taxon>Arthropoda</taxon>
        <taxon>Crustacea</taxon>
        <taxon>Multicrustacea</taxon>
        <taxon>Malacostraca</taxon>
        <taxon>Eumalacostraca</taxon>
        <taxon>Peracarida</taxon>
        <taxon>Isopoda</taxon>
        <taxon>Oniscidea</taxon>
        <taxon>Crinocheta</taxon>
        <taxon>Armadillidiidae</taxon>
        <taxon>Armadillidium</taxon>
    </lineage>
</organism>